<evidence type="ECO:0000256" key="6">
    <source>
        <dbReference type="HAMAP-Rule" id="MF_01966"/>
    </source>
</evidence>
<dbReference type="PROSITE" id="PS51354">
    <property type="entry name" value="GLUTAREDOXIN_2"/>
    <property type="match status" value="1"/>
</dbReference>
<keyword evidence="2" id="KW-0274">FAD</keyword>
<dbReference type="InterPro" id="IPR036652">
    <property type="entry name" value="YjeF_N_dom_sf"/>
</dbReference>
<dbReference type="EC" id="5.1.99.6" evidence="6"/>
<dbReference type="GO" id="GO:0000166">
    <property type="term" value="F:nucleotide binding"/>
    <property type="evidence" value="ECO:0007669"/>
    <property type="project" value="UniProtKB-KW"/>
</dbReference>
<organism evidence="8 9">
    <name type="scientific">Candidatus Desulfolinea nitratireducens</name>
    <dbReference type="NCBI Taxonomy" id="2841698"/>
    <lineage>
        <taxon>Bacteria</taxon>
        <taxon>Bacillati</taxon>
        <taxon>Chloroflexota</taxon>
        <taxon>Anaerolineae</taxon>
        <taxon>Anaerolineales</taxon>
        <taxon>Anaerolineales incertae sedis</taxon>
        <taxon>Candidatus Desulfolinea</taxon>
    </lineage>
</organism>
<dbReference type="SUPFAM" id="SSF64153">
    <property type="entry name" value="YjeF N-terminal domain-like"/>
    <property type="match status" value="1"/>
</dbReference>
<feature type="binding site" evidence="6">
    <location>
        <position position="155"/>
    </location>
    <ligand>
        <name>(6S)-NADPHX</name>
        <dbReference type="ChEBI" id="CHEBI:64076"/>
    </ligand>
</feature>
<feature type="binding site" evidence="6">
    <location>
        <position position="63"/>
    </location>
    <ligand>
        <name>K(+)</name>
        <dbReference type="ChEBI" id="CHEBI:29103"/>
    </ligand>
</feature>
<protein>
    <recommendedName>
        <fullName evidence="6">NAD(P)H-hydrate epimerase</fullName>
        <ecNumber evidence="6">5.1.99.6</ecNumber>
    </recommendedName>
    <alternativeName>
        <fullName evidence="6">NAD(P)HX epimerase</fullName>
    </alternativeName>
</protein>
<dbReference type="PRINTS" id="PR00469">
    <property type="entry name" value="PNDRDTASEII"/>
</dbReference>
<dbReference type="Pfam" id="PF03853">
    <property type="entry name" value="YjeF_N"/>
    <property type="match status" value="1"/>
</dbReference>
<feature type="binding site" evidence="6">
    <location>
        <begin position="126"/>
        <end position="132"/>
    </location>
    <ligand>
        <name>(6S)-NADPHX</name>
        <dbReference type="ChEBI" id="CHEBI:64076"/>
    </ligand>
</feature>
<dbReference type="InterPro" id="IPR008255">
    <property type="entry name" value="Pyr_nucl-diS_OxRdtase_2_AS"/>
</dbReference>
<keyword evidence="6" id="KW-0521">NADP</keyword>
<comment type="caution">
    <text evidence="6">Lacks conserved residue(s) required for the propagation of feature annotation.</text>
</comment>
<evidence type="ECO:0000256" key="1">
    <source>
        <dbReference type="ARBA" id="ARBA00022630"/>
    </source>
</evidence>
<dbReference type="InterPro" id="IPR002109">
    <property type="entry name" value="Glutaredoxin"/>
</dbReference>
<dbReference type="InterPro" id="IPR050097">
    <property type="entry name" value="Ferredoxin-NADP_redctase_2"/>
</dbReference>
<evidence type="ECO:0000256" key="4">
    <source>
        <dbReference type="ARBA" id="ARBA00023157"/>
    </source>
</evidence>
<comment type="catalytic activity">
    <reaction evidence="6">
        <text>(6R)-NADHX = (6S)-NADHX</text>
        <dbReference type="Rhea" id="RHEA:32215"/>
        <dbReference type="ChEBI" id="CHEBI:64074"/>
        <dbReference type="ChEBI" id="CHEBI:64075"/>
        <dbReference type="EC" id="5.1.99.6"/>
    </reaction>
</comment>
<dbReference type="PROSITE" id="PS51385">
    <property type="entry name" value="YJEF_N"/>
    <property type="match status" value="1"/>
</dbReference>
<keyword evidence="6" id="KW-0520">NAD</keyword>
<dbReference type="EMBL" id="JACNJN010000074">
    <property type="protein sequence ID" value="MBC8334639.1"/>
    <property type="molecule type" value="Genomic_DNA"/>
</dbReference>
<feature type="binding site" evidence="6">
    <location>
        <position position="158"/>
    </location>
    <ligand>
        <name>K(+)</name>
        <dbReference type="ChEBI" id="CHEBI:29103"/>
    </ligand>
</feature>
<accession>A0A8J6NIS6</accession>
<dbReference type="SUPFAM" id="SSF51905">
    <property type="entry name" value="FAD/NAD(P)-binding domain"/>
    <property type="match status" value="1"/>
</dbReference>
<dbReference type="GO" id="GO:0016668">
    <property type="term" value="F:oxidoreductase activity, acting on a sulfur group of donors, NAD(P) as acceptor"/>
    <property type="evidence" value="ECO:0007669"/>
    <property type="project" value="UniProtKB-ARBA"/>
</dbReference>
<evidence type="ECO:0000313" key="8">
    <source>
        <dbReference type="EMBL" id="MBC8334639.1"/>
    </source>
</evidence>
<keyword evidence="6" id="KW-0630">Potassium</keyword>
<dbReference type="PRINTS" id="PR00368">
    <property type="entry name" value="FADPNR"/>
</dbReference>
<evidence type="ECO:0000259" key="7">
    <source>
        <dbReference type="PROSITE" id="PS51385"/>
    </source>
</evidence>
<feature type="binding site" evidence="6">
    <location>
        <begin position="62"/>
        <end position="66"/>
    </location>
    <ligand>
        <name>(6S)-NADPHX</name>
        <dbReference type="ChEBI" id="CHEBI:64076"/>
    </ligand>
</feature>
<keyword evidence="5" id="KW-0676">Redox-active center</keyword>
<dbReference type="InterPro" id="IPR036249">
    <property type="entry name" value="Thioredoxin-like_sf"/>
</dbReference>
<dbReference type="InterPro" id="IPR004443">
    <property type="entry name" value="YjeF_N_dom"/>
</dbReference>
<dbReference type="InterPro" id="IPR036188">
    <property type="entry name" value="FAD/NAD-bd_sf"/>
</dbReference>
<dbReference type="PANTHER" id="PTHR48105">
    <property type="entry name" value="THIOREDOXIN REDUCTASE 1-RELATED-RELATED"/>
    <property type="match status" value="1"/>
</dbReference>
<dbReference type="PROSITE" id="PS00573">
    <property type="entry name" value="PYRIDINE_REDOX_2"/>
    <property type="match status" value="1"/>
</dbReference>
<sequence>MKIHALTTEEMIEVDRLMIEVYGISLLQMMENAGRNLAELAFRMLKNAGYGKTVAILCGGGNNGGGGMVAARHLHNRGVDVNLLRVGRTLKDVPDHQWKILTQMGLRDDPDFNLEGTDLIIDAIIGYGLKGNPRPDVATFIERVNASGKPVLSLDAPSGLDTTSGSPGKPCIRANATLTLALPKVGLLSASAKDVVGDLYLADISVPPELYGHLGIDIGPLFLEDGIIKIQENSMSDLYTKSPSTIIVYSTVWCPDCKRAKQFFGEQRVAYANVDIEKDSKAMAFVEEINDGKRVVPTIIFPDGEIMTEPSNAELAQKLNLQTKAQRPYYDVIVIGSGPAGLTAAYYMAREGLTTLVIEKGGIGGQVGITQILDNFPGFDEGIAGSEFADRLEKQARRFGVEILQAQSVEDVSQEGNDICITTSDGTSYGAKAVLLATGASYRRMNIPGEEKLIGTNVHFCATCDGAFYKGKKVLVIGGGNSGFEEGIFLTKFASQVDIVEFSPSAKASQILQDKVAGMKNMSVTLNHAVKELRGENSLETIVVEDRKTGEIKEWDYDGIFVFIGLTPNSQLIKGKADLDKFDFIKTDRMMSSLPGVFAAGDVRDGSTKQAASAAGEGASAAIMIREYLNKQGY</sequence>
<evidence type="ECO:0000256" key="3">
    <source>
        <dbReference type="ARBA" id="ARBA00023002"/>
    </source>
</evidence>
<gene>
    <name evidence="6" type="primary">nnrE</name>
    <name evidence="8" type="ORF">H8E29_05190</name>
</gene>
<dbReference type="SUPFAM" id="SSF52833">
    <property type="entry name" value="Thioredoxin-like"/>
    <property type="match status" value="1"/>
</dbReference>
<keyword evidence="3" id="KW-0560">Oxidoreductase</keyword>
<proteinExistence type="inferred from homology"/>
<dbReference type="CDD" id="cd02976">
    <property type="entry name" value="NrdH"/>
    <property type="match status" value="1"/>
</dbReference>
<dbReference type="Pfam" id="PF07992">
    <property type="entry name" value="Pyr_redox_2"/>
    <property type="match status" value="1"/>
</dbReference>
<evidence type="ECO:0000256" key="5">
    <source>
        <dbReference type="ARBA" id="ARBA00023284"/>
    </source>
</evidence>
<comment type="catalytic activity">
    <reaction evidence="6">
        <text>(6R)-NADPHX = (6S)-NADPHX</text>
        <dbReference type="Rhea" id="RHEA:32227"/>
        <dbReference type="ChEBI" id="CHEBI:64076"/>
        <dbReference type="ChEBI" id="CHEBI:64077"/>
        <dbReference type="EC" id="5.1.99.6"/>
    </reaction>
</comment>
<keyword evidence="6 8" id="KW-0413">Isomerase</keyword>
<dbReference type="InterPro" id="IPR023753">
    <property type="entry name" value="FAD/NAD-binding_dom"/>
</dbReference>
<keyword evidence="1" id="KW-0285">Flavoprotein</keyword>
<dbReference type="Proteomes" id="UP000614469">
    <property type="component" value="Unassembled WGS sequence"/>
</dbReference>
<reference evidence="8 9" key="1">
    <citation type="submission" date="2020-08" db="EMBL/GenBank/DDBJ databases">
        <title>Bridging the membrane lipid divide: bacteria of the FCB group superphylum have the potential to synthesize archaeal ether lipids.</title>
        <authorList>
            <person name="Villanueva L."/>
            <person name="Von Meijenfeldt F.A.B."/>
            <person name="Westbye A.B."/>
            <person name="Yadav S."/>
            <person name="Hopmans E.C."/>
            <person name="Dutilh B.E."/>
            <person name="Sinninghe Damste J.S."/>
        </authorList>
    </citation>
    <scope>NUCLEOTIDE SEQUENCE [LARGE SCALE GENOMIC DNA]</scope>
    <source>
        <strain evidence="8">NIOZ-UU36</strain>
    </source>
</reference>
<evidence type="ECO:0000313" key="9">
    <source>
        <dbReference type="Proteomes" id="UP000614469"/>
    </source>
</evidence>
<name>A0A8J6NIS6_9CHLR</name>
<comment type="caution">
    <text evidence="8">The sequence shown here is derived from an EMBL/GenBank/DDBJ whole genome shotgun (WGS) entry which is preliminary data.</text>
</comment>
<dbReference type="Pfam" id="PF00462">
    <property type="entry name" value="Glutaredoxin"/>
    <property type="match status" value="1"/>
</dbReference>
<comment type="cofactor">
    <cofactor evidence="6">
        <name>K(+)</name>
        <dbReference type="ChEBI" id="CHEBI:29103"/>
    </cofactor>
    <text evidence="6">Binds 1 potassium ion per subunit.</text>
</comment>
<dbReference type="HAMAP" id="MF_01966">
    <property type="entry name" value="NADHX_epimerase"/>
    <property type="match status" value="1"/>
</dbReference>
<comment type="function">
    <text evidence="6">Catalyzes the epimerization of the S- and R-forms of NAD(P)HX, a damaged form of NAD(P)H that is a result of enzymatic or heat-dependent hydration. This is a prerequisite for the S-specific NAD(P)H-hydrate dehydratase to allow the repair of both epimers of NAD(P)HX.</text>
</comment>
<dbReference type="GO" id="GO:0052856">
    <property type="term" value="F:NAD(P)HX epimerase activity"/>
    <property type="evidence" value="ECO:0007669"/>
    <property type="project" value="UniProtKB-UniRule"/>
</dbReference>
<feature type="domain" description="YjeF N-terminal" evidence="7">
    <location>
        <begin position="11"/>
        <end position="212"/>
    </location>
</feature>
<keyword evidence="4" id="KW-1015">Disulfide bond</keyword>
<evidence type="ECO:0000256" key="2">
    <source>
        <dbReference type="ARBA" id="ARBA00022827"/>
    </source>
</evidence>
<dbReference type="AlphaFoldDB" id="A0A8J6NIS6"/>
<comment type="similarity">
    <text evidence="6">Belongs to the NnrE/AIBP family.</text>
</comment>
<dbReference type="Gene3D" id="3.40.50.10260">
    <property type="entry name" value="YjeF N-terminal domain"/>
    <property type="match status" value="1"/>
</dbReference>
<keyword evidence="6" id="KW-0479">Metal-binding</keyword>
<dbReference type="Gene3D" id="3.50.50.60">
    <property type="entry name" value="FAD/NAD(P)-binding domain"/>
    <property type="match status" value="2"/>
</dbReference>
<dbReference type="GO" id="GO:0046872">
    <property type="term" value="F:metal ion binding"/>
    <property type="evidence" value="ECO:0007669"/>
    <property type="project" value="UniProtKB-KW"/>
</dbReference>
<dbReference type="NCBIfam" id="TIGR00197">
    <property type="entry name" value="yjeF_nterm"/>
    <property type="match status" value="1"/>
</dbReference>
<keyword evidence="6" id="KW-0547">Nucleotide-binding</keyword>
<feature type="binding site" evidence="6">
    <location>
        <position position="122"/>
    </location>
    <ligand>
        <name>K(+)</name>
        <dbReference type="ChEBI" id="CHEBI:29103"/>
    </ligand>
</feature>
<dbReference type="Gene3D" id="3.40.30.10">
    <property type="entry name" value="Glutaredoxin"/>
    <property type="match status" value="1"/>
</dbReference>